<sequence length="322" mass="37032">MSLMTAECFSCKKTFKTLYSLKKHVTQRHKDIDEDSIIPVFKDSTGKDVELPQACNSLDRESHAGFKMWLFGLIERLNSTFLPRLPECNVDHSTYRTFPCVVKCRAKLVRANVLSTRRLSGIIPSDSYKEIRTLQKGSVPTRDSVSVAGVQESSEIRKRAKTRRWVKIDFHQVPRQYFEYLIGKANLLVNAVRDVSHKAQPTYKSTTRRILYKIFDPESFFDTLEESQVTLNTEVLYSGNTVCKESSSAIPLFAEEEIARAKQRAHVPSQRRKRPSSKSTLVVGLGEGRATREIELIWWPDLYTLIEHGQMVIRMFAEKCEF</sequence>
<feature type="domain" description="C2H2-type" evidence="1">
    <location>
        <begin position="8"/>
        <end position="29"/>
    </location>
</feature>
<comment type="caution">
    <text evidence="2">The sequence shown here is derived from an EMBL/GenBank/DDBJ whole genome shotgun (WGS) entry which is preliminary data.</text>
</comment>
<dbReference type="AlphaFoldDB" id="A0A9X0CT61"/>
<evidence type="ECO:0000259" key="1">
    <source>
        <dbReference type="PROSITE" id="PS00028"/>
    </source>
</evidence>
<dbReference type="OrthoDB" id="5955758at2759"/>
<evidence type="ECO:0000313" key="2">
    <source>
        <dbReference type="EMBL" id="KAJ7373273.1"/>
    </source>
</evidence>
<accession>A0A9X0CT61</accession>
<keyword evidence="3" id="KW-1185">Reference proteome</keyword>
<name>A0A9X0CT61_9CNID</name>
<gene>
    <name evidence="2" type="ORF">OS493_012862</name>
</gene>
<reference evidence="2" key="1">
    <citation type="submission" date="2023-01" db="EMBL/GenBank/DDBJ databases">
        <title>Genome assembly of the deep-sea coral Lophelia pertusa.</title>
        <authorList>
            <person name="Herrera S."/>
            <person name="Cordes E."/>
        </authorList>
    </citation>
    <scope>NUCLEOTIDE SEQUENCE</scope>
    <source>
        <strain evidence="2">USNM1676648</strain>
        <tissue evidence="2">Polyp</tissue>
    </source>
</reference>
<organism evidence="2 3">
    <name type="scientific">Desmophyllum pertusum</name>
    <dbReference type="NCBI Taxonomy" id="174260"/>
    <lineage>
        <taxon>Eukaryota</taxon>
        <taxon>Metazoa</taxon>
        <taxon>Cnidaria</taxon>
        <taxon>Anthozoa</taxon>
        <taxon>Hexacorallia</taxon>
        <taxon>Scleractinia</taxon>
        <taxon>Caryophylliina</taxon>
        <taxon>Caryophylliidae</taxon>
        <taxon>Desmophyllum</taxon>
    </lineage>
</organism>
<dbReference type="InterPro" id="IPR013087">
    <property type="entry name" value="Znf_C2H2_type"/>
</dbReference>
<dbReference type="EMBL" id="MU826831">
    <property type="protein sequence ID" value="KAJ7373273.1"/>
    <property type="molecule type" value="Genomic_DNA"/>
</dbReference>
<proteinExistence type="predicted"/>
<dbReference type="Proteomes" id="UP001163046">
    <property type="component" value="Unassembled WGS sequence"/>
</dbReference>
<protein>
    <recommendedName>
        <fullName evidence="1">C2H2-type domain-containing protein</fullName>
    </recommendedName>
</protein>
<evidence type="ECO:0000313" key="3">
    <source>
        <dbReference type="Proteomes" id="UP001163046"/>
    </source>
</evidence>
<dbReference type="PROSITE" id="PS00028">
    <property type="entry name" value="ZINC_FINGER_C2H2_1"/>
    <property type="match status" value="1"/>
</dbReference>